<proteinExistence type="predicted"/>
<feature type="region of interest" description="Disordered" evidence="1">
    <location>
        <begin position="437"/>
        <end position="476"/>
    </location>
</feature>
<name>A0A8T0DJF7_9TREM</name>
<evidence type="ECO:0000313" key="3">
    <source>
        <dbReference type="Proteomes" id="UP000699462"/>
    </source>
</evidence>
<evidence type="ECO:0000256" key="1">
    <source>
        <dbReference type="SAM" id="MobiDB-lite"/>
    </source>
</evidence>
<organism evidence="2 3">
    <name type="scientific">Paragonimus westermani</name>
    <dbReference type="NCBI Taxonomy" id="34504"/>
    <lineage>
        <taxon>Eukaryota</taxon>
        <taxon>Metazoa</taxon>
        <taxon>Spiralia</taxon>
        <taxon>Lophotrochozoa</taxon>
        <taxon>Platyhelminthes</taxon>
        <taxon>Trematoda</taxon>
        <taxon>Digenea</taxon>
        <taxon>Plagiorchiida</taxon>
        <taxon>Troglotremata</taxon>
        <taxon>Troglotrematidae</taxon>
        <taxon>Paragonimus</taxon>
    </lineage>
</organism>
<dbReference type="AlphaFoldDB" id="A0A8T0DJF7"/>
<sequence length="476" mass="51171">VQIDRHGVLHLPDGSKAVQTSTTLDRYLVVVDPQDGVTSVFDRRTGEELEGAVLETNGLIRLPSGYVVAPSSFDGSKLLPVFSSDGSTFVLYDRFSGSQLVDFHVDSSGLILLSNGSYAVLPSSSGGRFVVHRLPVSGSLAVFDRRSGCLVNGEILGSSGFFRFSDRTLVALSNSSAGRFLLLNVSAEDVAVVFDRHTGMPLPGAEVLFNEIVRMPNGSLSIVQSNYGARFVVISNFTKGVNYIFDRRSGELLTGARLHPSGLIELADGEIFATAHPGNFRYLVARDPTGHLDAFDAISGERLHGAKVLEDGFIQLSDGEIVAPGRVEGARFVVRAITDEIGRLTVFDSVTGLAIPDAFVRADGLIQFANGVLFPTIASTLESNRYFVLRNSTTQSVTVFDLVTGSQVDGVVLDETGQYRLRDGTIVNLTLEDKLSESGKPPTVLEPDHVTSDRERMNETDLRPGAGVLPPGSKLH</sequence>
<feature type="compositionally biased region" description="Basic and acidic residues" evidence="1">
    <location>
        <begin position="446"/>
        <end position="462"/>
    </location>
</feature>
<protein>
    <submittedName>
        <fullName evidence="2">Uncharacterized protein</fullName>
    </submittedName>
</protein>
<dbReference type="Proteomes" id="UP000699462">
    <property type="component" value="Unassembled WGS sequence"/>
</dbReference>
<dbReference type="InterPro" id="IPR011044">
    <property type="entry name" value="Quino_amine_DH_bsu"/>
</dbReference>
<gene>
    <name evidence="2" type="ORF">P879_01873</name>
</gene>
<dbReference type="OrthoDB" id="5983381at2759"/>
<dbReference type="SUPFAM" id="SSF50969">
    <property type="entry name" value="YVTN repeat-like/Quinoprotein amine dehydrogenase"/>
    <property type="match status" value="1"/>
</dbReference>
<dbReference type="Gene3D" id="2.130.10.10">
    <property type="entry name" value="YVTN repeat-like/Quinoprotein amine dehydrogenase"/>
    <property type="match status" value="1"/>
</dbReference>
<reference evidence="2 3" key="1">
    <citation type="submission" date="2019-07" db="EMBL/GenBank/DDBJ databases">
        <title>Annotation for the trematode Paragonimus westermani.</title>
        <authorList>
            <person name="Choi Y.-J."/>
        </authorList>
    </citation>
    <scope>NUCLEOTIDE SEQUENCE [LARGE SCALE GENOMIC DNA]</scope>
    <source>
        <strain evidence="2">180907_Pwestermani</strain>
    </source>
</reference>
<keyword evidence="3" id="KW-1185">Reference proteome</keyword>
<dbReference type="EMBL" id="JTDF01004188">
    <property type="protein sequence ID" value="KAF8567108.1"/>
    <property type="molecule type" value="Genomic_DNA"/>
</dbReference>
<accession>A0A8T0DJF7</accession>
<feature type="non-terminal residue" evidence="2">
    <location>
        <position position="1"/>
    </location>
</feature>
<comment type="caution">
    <text evidence="2">The sequence shown here is derived from an EMBL/GenBank/DDBJ whole genome shotgun (WGS) entry which is preliminary data.</text>
</comment>
<evidence type="ECO:0000313" key="2">
    <source>
        <dbReference type="EMBL" id="KAF8567108.1"/>
    </source>
</evidence>
<dbReference type="InterPro" id="IPR015943">
    <property type="entry name" value="WD40/YVTN_repeat-like_dom_sf"/>
</dbReference>